<proteinExistence type="predicted"/>
<dbReference type="Pfam" id="PF13847">
    <property type="entry name" value="Methyltransf_31"/>
    <property type="match status" value="1"/>
</dbReference>
<evidence type="ECO:0000259" key="1">
    <source>
        <dbReference type="Pfam" id="PF13847"/>
    </source>
</evidence>
<dbReference type="PANTHER" id="PTHR45128">
    <property type="entry name" value="METHYLTRANSFERASE TYPE 11"/>
    <property type="match status" value="1"/>
</dbReference>
<dbReference type="InterPro" id="IPR029063">
    <property type="entry name" value="SAM-dependent_MTases_sf"/>
</dbReference>
<dbReference type="Gene3D" id="3.40.50.150">
    <property type="entry name" value="Vaccinia Virus protein VP39"/>
    <property type="match status" value="1"/>
</dbReference>
<reference evidence="2 3" key="1">
    <citation type="submission" date="2018-06" db="EMBL/GenBank/DDBJ databases">
        <authorList>
            <consortium name="Pathogen Informatics"/>
            <person name="Doyle S."/>
        </authorList>
    </citation>
    <scope>NUCLEOTIDE SEQUENCE [LARGE SCALE GENOMIC DNA]</scope>
    <source>
        <strain evidence="2 3">NCTC11532</strain>
    </source>
</reference>
<dbReference type="InterPro" id="IPR053173">
    <property type="entry name" value="SAM-binding_MTase"/>
</dbReference>
<dbReference type="STRING" id="1122170.GCA_000701265_00990"/>
<dbReference type="RefSeq" id="WP_031565772.1">
    <property type="nucleotide sequence ID" value="NZ_CAAAIS010000003.1"/>
</dbReference>
<dbReference type="AlphaFoldDB" id="A0A378LZ18"/>
<accession>A0A378LZ18</accession>
<keyword evidence="2" id="KW-0808">Transferase</keyword>
<evidence type="ECO:0000313" key="2">
    <source>
        <dbReference type="EMBL" id="STY29311.1"/>
    </source>
</evidence>
<protein>
    <submittedName>
        <fullName evidence="2">Methyltransferase</fullName>
    </submittedName>
</protein>
<dbReference type="GO" id="GO:0032259">
    <property type="term" value="P:methylation"/>
    <property type="evidence" value="ECO:0007669"/>
    <property type="project" value="UniProtKB-KW"/>
</dbReference>
<dbReference type="SUPFAM" id="SSF53335">
    <property type="entry name" value="S-adenosyl-L-methionine-dependent methyltransferases"/>
    <property type="match status" value="1"/>
</dbReference>
<gene>
    <name evidence="2" type="ORF">NCTC11532_01496</name>
</gene>
<evidence type="ECO:0000313" key="3">
    <source>
        <dbReference type="Proteomes" id="UP000255297"/>
    </source>
</evidence>
<feature type="domain" description="Methyltransferase" evidence="1">
    <location>
        <begin position="60"/>
        <end position="164"/>
    </location>
</feature>
<organism evidence="2 3">
    <name type="scientific">Legionella wadsworthii</name>
    <dbReference type="NCBI Taxonomy" id="28088"/>
    <lineage>
        <taxon>Bacteria</taxon>
        <taxon>Pseudomonadati</taxon>
        <taxon>Pseudomonadota</taxon>
        <taxon>Gammaproteobacteria</taxon>
        <taxon>Legionellales</taxon>
        <taxon>Legionellaceae</taxon>
        <taxon>Legionella</taxon>
    </lineage>
</organism>
<dbReference type="PANTHER" id="PTHR45128:SF1">
    <property type="entry name" value="S-ADENOSYLMETHIONINE-DEPENDENT METHYLTRANSFERASE RV2258C"/>
    <property type="match status" value="1"/>
</dbReference>
<sequence length="232" mass="27388">MQPFRVRSKEKEIIDLGKDFYTCQEYEDSLKKLFNINKMMGMFKNTVTLLQQFPSNSILTDVGCGGGLFLLNLGKYYPDMRMVGLDISEEAIQLAQKELSEWKQKNGSTRVEFQLQQQPNLQMTTEIDIILLNLVCHHLDDEELILFLIKAHDIARKAIIINDLHRHFVAYWHYKILSPILFHNRLIIQDGLLSIRKSFVRKELDSLMKKANITNYKIKWHFPFWWSVLILK</sequence>
<dbReference type="OrthoDB" id="9800454at2"/>
<dbReference type="GO" id="GO:0008168">
    <property type="term" value="F:methyltransferase activity"/>
    <property type="evidence" value="ECO:0007669"/>
    <property type="project" value="UniProtKB-KW"/>
</dbReference>
<keyword evidence="3" id="KW-1185">Reference proteome</keyword>
<name>A0A378LZ18_9GAMM</name>
<keyword evidence="2" id="KW-0489">Methyltransferase</keyword>
<dbReference type="Proteomes" id="UP000255297">
    <property type="component" value="Unassembled WGS sequence"/>
</dbReference>
<dbReference type="InterPro" id="IPR025714">
    <property type="entry name" value="Methyltranfer_dom"/>
</dbReference>
<dbReference type="EMBL" id="UGPB01000001">
    <property type="protein sequence ID" value="STY29311.1"/>
    <property type="molecule type" value="Genomic_DNA"/>
</dbReference>